<dbReference type="GO" id="GO:0051301">
    <property type="term" value="P:cell division"/>
    <property type="evidence" value="ECO:0007669"/>
    <property type="project" value="UniProtKB-KW"/>
</dbReference>
<keyword evidence="10" id="KW-1185">Reference proteome</keyword>
<keyword evidence="5 7" id="KW-0342">GTP-binding</keyword>
<keyword evidence="2" id="KW-0963">Cytoplasm</keyword>
<keyword evidence="6" id="KW-0131">Cell cycle</keyword>
<keyword evidence="4 7" id="KW-0547">Nucleotide-binding</keyword>
<evidence type="ECO:0000256" key="7">
    <source>
        <dbReference type="RuleBase" id="RU004560"/>
    </source>
</evidence>
<dbReference type="AlphaFoldDB" id="A0A9D4N5Z4"/>
<protein>
    <recommendedName>
        <fullName evidence="8">Septin-type G domain-containing protein</fullName>
    </recommendedName>
</protein>
<evidence type="ECO:0000256" key="6">
    <source>
        <dbReference type="ARBA" id="ARBA00023306"/>
    </source>
</evidence>
<evidence type="ECO:0000259" key="8">
    <source>
        <dbReference type="PROSITE" id="PS51719"/>
    </source>
</evidence>
<dbReference type="EMBL" id="JAIWYP010000001">
    <property type="protein sequence ID" value="KAH3888400.1"/>
    <property type="molecule type" value="Genomic_DNA"/>
</dbReference>
<name>A0A9D4N5Z4_DREPO</name>
<evidence type="ECO:0000256" key="3">
    <source>
        <dbReference type="ARBA" id="ARBA00022618"/>
    </source>
</evidence>
<dbReference type="SUPFAM" id="SSF52540">
    <property type="entry name" value="P-loop containing nucleoside triphosphate hydrolases"/>
    <property type="match status" value="1"/>
</dbReference>
<keyword evidence="3" id="KW-0132">Cell division</keyword>
<comment type="caution">
    <text evidence="9">The sequence shown here is derived from an EMBL/GenBank/DDBJ whole genome shotgun (WGS) entry which is preliminary data.</text>
</comment>
<evidence type="ECO:0000313" key="9">
    <source>
        <dbReference type="EMBL" id="KAH3888400.1"/>
    </source>
</evidence>
<feature type="domain" description="Septin-type G" evidence="8">
    <location>
        <begin position="34"/>
        <end position="307"/>
    </location>
</feature>
<proteinExistence type="inferred from homology"/>
<dbReference type="GO" id="GO:0005737">
    <property type="term" value="C:cytoplasm"/>
    <property type="evidence" value="ECO:0007669"/>
    <property type="project" value="UniProtKB-SubCell"/>
</dbReference>
<evidence type="ECO:0000256" key="1">
    <source>
        <dbReference type="ARBA" id="ARBA00004496"/>
    </source>
</evidence>
<organism evidence="9 10">
    <name type="scientific">Dreissena polymorpha</name>
    <name type="common">Zebra mussel</name>
    <name type="synonym">Mytilus polymorpha</name>
    <dbReference type="NCBI Taxonomy" id="45954"/>
    <lineage>
        <taxon>Eukaryota</taxon>
        <taxon>Metazoa</taxon>
        <taxon>Spiralia</taxon>
        <taxon>Lophotrochozoa</taxon>
        <taxon>Mollusca</taxon>
        <taxon>Bivalvia</taxon>
        <taxon>Autobranchia</taxon>
        <taxon>Heteroconchia</taxon>
        <taxon>Euheterodonta</taxon>
        <taxon>Imparidentia</taxon>
        <taxon>Neoheterodontei</taxon>
        <taxon>Myida</taxon>
        <taxon>Dreissenoidea</taxon>
        <taxon>Dreissenidae</taxon>
        <taxon>Dreissena</taxon>
    </lineage>
</organism>
<comment type="similarity">
    <text evidence="7">Belongs to the TRAFAC class TrmE-Era-EngA-EngB-Septin-like GTPase superfamily. Septin GTPase family.</text>
</comment>
<dbReference type="PIRSF" id="PIRSF006698">
    <property type="entry name" value="Septin"/>
    <property type="match status" value="1"/>
</dbReference>
<evidence type="ECO:0000313" key="10">
    <source>
        <dbReference type="Proteomes" id="UP000828390"/>
    </source>
</evidence>
<dbReference type="Pfam" id="PF00735">
    <property type="entry name" value="Septin"/>
    <property type="match status" value="1"/>
</dbReference>
<dbReference type="InterPro" id="IPR030379">
    <property type="entry name" value="G_SEPTIN_dom"/>
</dbReference>
<evidence type="ECO:0000256" key="5">
    <source>
        <dbReference type="ARBA" id="ARBA00023134"/>
    </source>
</evidence>
<gene>
    <name evidence="9" type="ORF">DPMN_012433</name>
</gene>
<dbReference type="PROSITE" id="PS51719">
    <property type="entry name" value="G_SEPTIN"/>
    <property type="match status" value="1"/>
</dbReference>
<sequence length="373" mass="43175">RMKDNRPCLPGMEDDEYIGFASLPEQVHRKAMRKGFDFTLMVVGETGLGKSTLINSLFLMDLYKDRKVDNIEERIHKTVEMEKKELEIEERGVKLKLTIVDTPGFNDSINAEDSWQPVLDYVDGQFDAYYKAESGLNRKNIQDTRVHCCLYFISPYGHGLKQADVMVMRKLHHKVNLIPLIAKSDMLTRQECRRLKDRILEEIQRHRIDVYQFPECDSDEDEEFKQQDQELKSCLPFAVVGSNTVVEAGGKKVRGRMYPWGIVEVENPLHSDFTKLRRMLISTHMQDLKDMTCEVHYENYRAERLSGAQVTSHADRGKLKRDSAAPMEADLVTDRLLREKEEEIRRMAEVVAKMQAQLQSQNSPRVYGSVAQV</sequence>
<dbReference type="InterPro" id="IPR016491">
    <property type="entry name" value="Septin"/>
</dbReference>
<dbReference type="CDD" id="cd01850">
    <property type="entry name" value="CDC_Septin"/>
    <property type="match status" value="1"/>
</dbReference>
<evidence type="ECO:0000256" key="4">
    <source>
        <dbReference type="ARBA" id="ARBA00022741"/>
    </source>
</evidence>
<dbReference type="InterPro" id="IPR027417">
    <property type="entry name" value="P-loop_NTPase"/>
</dbReference>
<dbReference type="Gene3D" id="3.40.50.300">
    <property type="entry name" value="P-loop containing nucleotide triphosphate hydrolases"/>
    <property type="match status" value="1"/>
</dbReference>
<dbReference type="PANTHER" id="PTHR18884">
    <property type="entry name" value="SEPTIN"/>
    <property type="match status" value="1"/>
</dbReference>
<comment type="subcellular location">
    <subcellularLocation>
        <location evidence="1">Cytoplasm</location>
    </subcellularLocation>
</comment>
<dbReference type="Proteomes" id="UP000828390">
    <property type="component" value="Unassembled WGS sequence"/>
</dbReference>
<reference evidence="9" key="2">
    <citation type="submission" date="2020-11" db="EMBL/GenBank/DDBJ databases">
        <authorList>
            <person name="McCartney M.A."/>
            <person name="Auch B."/>
            <person name="Kono T."/>
            <person name="Mallez S."/>
            <person name="Becker A."/>
            <person name="Gohl D.M."/>
            <person name="Silverstein K.A.T."/>
            <person name="Koren S."/>
            <person name="Bechman K.B."/>
            <person name="Herman A."/>
            <person name="Abrahante J.E."/>
            <person name="Garbe J."/>
        </authorList>
    </citation>
    <scope>NUCLEOTIDE SEQUENCE</scope>
    <source>
        <strain evidence="9">Duluth1</strain>
        <tissue evidence="9">Whole animal</tissue>
    </source>
</reference>
<reference evidence="9" key="1">
    <citation type="journal article" date="2019" name="bioRxiv">
        <title>The Genome of the Zebra Mussel, Dreissena polymorpha: A Resource for Invasive Species Research.</title>
        <authorList>
            <person name="McCartney M.A."/>
            <person name="Auch B."/>
            <person name="Kono T."/>
            <person name="Mallez S."/>
            <person name="Zhang Y."/>
            <person name="Obille A."/>
            <person name="Becker A."/>
            <person name="Abrahante J.E."/>
            <person name="Garbe J."/>
            <person name="Badalamenti J.P."/>
            <person name="Herman A."/>
            <person name="Mangelson H."/>
            <person name="Liachko I."/>
            <person name="Sullivan S."/>
            <person name="Sone E.D."/>
            <person name="Koren S."/>
            <person name="Silverstein K.A.T."/>
            <person name="Beckman K.B."/>
            <person name="Gohl D.M."/>
        </authorList>
    </citation>
    <scope>NUCLEOTIDE SEQUENCE</scope>
    <source>
        <strain evidence="9">Duluth1</strain>
        <tissue evidence="9">Whole animal</tissue>
    </source>
</reference>
<dbReference type="FunFam" id="3.40.50.300:FF:000064">
    <property type="entry name" value="Septin 4"/>
    <property type="match status" value="1"/>
</dbReference>
<feature type="non-terminal residue" evidence="9">
    <location>
        <position position="1"/>
    </location>
</feature>
<accession>A0A9D4N5Z4</accession>
<evidence type="ECO:0000256" key="2">
    <source>
        <dbReference type="ARBA" id="ARBA00022490"/>
    </source>
</evidence>
<dbReference type="GO" id="GO:0005525">
    <property type="term" value="F:GTP binding"/>
    <property type="evidence" value="ECO:0007669"/>
    <property type="project" value="UniProtKB-KW"/>
</dbReference>